<name>J9H2L3_9ZZZZ</name>
<dbReference type="Pfam" id="PF16141">
    <property type="entry name" value="GH18_BT1044-like"/>
    <property type="match status" value="1"/>
</dbReference>
<organism evidence="1">
    <name type="scientific">gut metagenome</name>
    <dbReference type="NCBI Taxonomy" id="749906"/>
    <lineage>
        <taxon>unclassified sequences</taxon>
        <taxon>metagenomes</taxon>
        <taxon>organismal metagenomes</taxon>
    </lineage>
</organism>
<dbReference type="InterPro" id="IPR032320">
    <property type="entry name" value="GH18_BT1044-like"/>
</dbReference>
<evidence type="ECO:0008006" key="2">
    <source>
        <dbReference type="Google" id="ProtNLM"/>
    </source>
</evidence>
<gene>
    <name evidence="1" type="ORF">EVA_01787</name>
</gene>
<reference evidence="1" key="1">
    <citation type="journal article" date="2012" name="PLoS ONE">
        <title>Gene sets for utilization of primary and secondary nutrition supplies in the distal gut of endangered iberian lynx.</title>
        <authorList>
            <person name="Alcaide M."/>
            <person name="Messina E."/>
            <person name="Richter M."/>
            <person name="Bargiela R."/>
            <person name="Peplies J."/>
            <person name="Huws S.A."/>
            <person name="Newbold C.J."/>
            <person name="Golyshin P.N."/>
            <person name="Simon M.A."/>
            <person name="Lopez G."/>
            <person name="Yakimov M.M."/>
            <person name="Ferrer M."/>
        </authorList>
    </citation>
    <scope>NUCLEOTIDE SEQUENCE</scope>
</reference>
<dbReference type="AlphaFoldDB" id="J9H2L3"/>
<comment type="caution">
    <text evidence="1">The sequence shown here is derived from an EMBL/GenBank/DDBJ whole genome shotgun (WGS) entry which is preliminary data.</text>
</comment>
<sequence>MKYNMNFKTCLVLLLSVLSVASCSDWTDIEPQDIDLQDPSQQDPALWARYLESLRQYKLESEHYLTYGVFACGAQTSADESSYLRSLPDSLDFVAMDHSDRLTAYDREDIPLLQQKSTRMLYRLDYAAQADALADANRLGAWVDEAVSTAAELQLDGFALTGIPLYGGTEAELTARCEAAALIVQKLSATGKVLVFEGDPAFLDHAGCLEQADYVVLNTAEKAHAVDLKLYVSQVLQTYADRLPKERLLLSANIGSGIVNEENQQQDAVTDMTDRVVSLGHLGGLAIYSLNDDYQPVQMNYQTTRTAIQLLNPSR</sequence>
<evidence type="ECO:0000313" key="1">
    <source>
        <dbReference type="EMBL" id="EJX10103.1"/>
    </source>
</evidence>
<dbReference type="EMBL" id="AMCI01000252">
    <property type="protein sequence ID" value="EJX10103.1"/>
    <property type="molecule type" value="Genomic_DNA"/>
</dbReference>
<accession>J9H2L3</accession>
<protein>
    <recommendedName>
        <fullName evidence="2">Lipoprotein</fullName>
    </recommendedName>
</protein>
<dbReference type="PROSITE" id="PS51257">
    <property type="entry name" value="PROKAR_LIPOPROTEIN"/>
    <property type="match status" value="1"/>
</dbReference>
<proteinExistence type="predicted"/>